<keyword evidence="2" id="KW-0547">Nucleotide-binding</keyword>
<dbReference type="Gene3D" id="3.40.50.300">
    <property type="entry name" value="P-loop containing nucleotide triphosphate hydrolases"/>
    <property type="match status" value="1"/>
</dbReference>
<evidence type="ECO:0000313" key="8">
    <source>
        <dbReference type="EMBL" id="CDC76014.1"/>
    </source>
</evidence>
<dbReference type="AlphaFoldDB" id="R6U1S8"/>
<evidence type="ECO:0000256" key="1">
    <source>
        <dbReference type="ARBA" id="ARBA00022679"/>
    </source>
</evidence>
<dbReference type="Proteomes" id="UP000017938">
    <property type="component" value="Unassembled WGS sequence"/>
</dbReference>
<dbReference type="STRING" id="1263015.BN580_02020"/>
<proteinExistence type="predicted"/>
<comment type="caution">
    <text evidence="8">The sequence shown here is derived from an EMBL/GenBank/DDBJ whole genome shotgun (WGS) entry which is preliminary data.</text>
</comment>
<keyword evidence="1" id="KW-0808">Transferase</keyword>
<feature type="transmembrane region" description="Helical" evidence="6">
    <location>
        <begin position="184"/>
        <end position="204"/>
    </location>
</feature>
<protein>
    <submittedName>
        <fullName evidence="8">Chain length determinant protein</fullName>
    </submittedName>
</protein>
<dbReference type="InterPro" id="IPR027417">
    <property type="entry name" value="P-loop_NTPase"/>
</dbReference>
<dbReference type="EMBL" id="CBFW010000336">
    <property type="protein sequence ID" value="CDC76014.1"/>
    <property type="molecule type" value="Genomic_DNA"/>
</dbReference>
<keyword evidence="6" id="KW-1133">Transmembrane helix</keyword>
<evidence type="ECO:0000256" key="4">
    <source>
        <dbReference type="ARBA" id="ARBA00022840"/>
    </source>
</evidence>
<feature type="domain" description="AAA" evidence="7">
    <location>
        <begin position="271"/>
        <end position="427"/>
    </location>
</feature>
<accession>R6U1S8</accession>
<dbReference type="GO" id="GO:0005886">
    <property type="term" value="C:plasma membrane"/>
    <property type="evidence" value="ECO:0007669"/>
    <property type="project" value="TreeGrafter"/>
</dbReference>
<name>R6U1S8_9BACT</name>
<evidence type="ECO:0000256" key="5">
    <source>
        <dbReference type="ARBA" id="ARBA00023137"/>
    </source>
</evidence>
<dbReference type="GO" id="GO:0004713">
    <property type="term" value="F:protein tyrosine kinase activity"/>
    <property type="evidence" value="ECO:0007669"/>
    <property type="project" value="TreeGrafter"/>
</dbReference>
<dbReference type="SUPFAM" id="SSF52540">
    <property type="entry name" value="P-loop containing nucleoside triphosphate hydrolases"/>
    <property type="match status" value="1"/>
</dbReference>
<dbReference type="CDD" id="cd05387">
    <property type="entry name" value="BY-kinase"/>
    <property type="match status" value="1"/>
</dbReference>
<reference evidence="8" key="1">
    <citation type="submission" date="2012-11" db="EMBL/GenBank/DDBJ databases">
        <title>Dependencies among metagenomic species, viruses, plasmids and units of genetic variation.</title>
        <authorList>
            <person name="Nielsen H.B."/>
            <person name="Almeida M."/>
            <person name="Juncker A.S."/>
            <person name="Rasmussen S."/>
            <person name="Li J."/>
            <person name="Sunagawa S."/>
            <person name="Plichta D."/>
            <person name="Gautier L."/>
            <person name="Le Chatelier E."/>
            <person name="Peletier E."/>
            <person name="Bonde I."/>
            <person name="Nielsen T."/>
            <person name="Manichanh C."/>
            <person name="Arumugam M."/>
            <person name="Batto J."/>
            <person name="Santos M.B.Q.D."/>
            <person name="Blom N."/>
            <person name="Borruel N."/>
            <person name="Burgdorf K.S."/>
            <person name="Boumezbeur F."/>
            <person name="Casellas F."/>
            <person name="Dore J."/>
            <person name="Guarner F."/>
            <person name="Hansen T."/>
            <person name="Hildebrand F."/>
            <person name="Kaas R.S."/>
            <person name="Kennedy S."/>
            <person name="Kristiansen K."/>
            <person name="Kultima J.R."/>
            <person name="Leonard P."/>
            <person name="Levenez F."/>
            <person name="Lund O."/>
            <person name="Moumen B."/>
            <person name="Le Paslier D."/>
            <person name="Pons N."/>
            <person name="Pedersen O."/>
            <person name="Prifti E."/>
            <person name="Qin J."/>
            <person name="Raes J."/>
            <person name="Tap J."/>
            <person name="Tims S."/>
            <person name="Ussery D.W."/>
            <person name="Yamada T."/>
            <person name="MetaHit consortium"/>
            <person name="Renault P."/>
            <person name="Sicheritz-Ponten T."/>
            <person name="Bork P."/>
            <person name="Wang J."/>
            <person name="Brunak S."/>
            <person name="Ehrlich S.D."/>
        </authorList>
    </citation>
    <scope>NUCLEOTIDE SEQUENCE [LARGE SCALE GENOMIC DNA]</scope>
</reference>
<feature type="transmembrane region" description="Helical" evidence="6">
    <location>
        <begin position="26"/>
        <end position="43"/>
    </location>
</feature>
<organism evidence="8 9">
    <name type="scientific">Candidatus Colimorpha enterica</name>
    <dbReference type="NCBI Taxonomy" id="3083063"/>
    <lineage>
        <taxon>Bacteria</taxon>
        <taxon>Pseudomonadati</taxon>
        <taxon>Bacteroidota</taxon>
        <taxon>Bacteroidia</taxon>
        <taxon>Bacteroidales</taxon>
        <taxon>Candidatus Colimorpha</taxon>
    </lineage>
</organism>
<sequence length="478" mass="52009">MSEESSEPKIDLYRVVTRILRELKRTWIIVLALAAALSVYSYIKAKRAFVPRYESKALFKVSFGYNPDNILSSTSVYDNTAASQLAAAFPNLISTDVMHDLMLDRLGKPYINGYISARSFADSNLMLLTVRSTSPDDAYSVLCAVIDCYPQVAAYMTENPNIIISEAPSKPVGPYNSFSGKRPAAVGAAEGIVLGMIIVAVIAFCRKTITSTDELKAVVNLPILAAFPKLAVKKRRSGETSLLPAMQRGSFAEATRDMRIKLKKRLGENDKIIMVTGTLPGEGKTTVSVNLARTLAEDGARVVLVDGDLHRQDVACLLGEKNKKSGLADFLDGGIALSDCISVSEKYGFSYVSGSTGLERLYSADKKKLAEFFGALKNGFDYVIVDTPPCGVVSDSSTLCRYADGIIYVVKEDYARRTQILDAINGLSDRDVPIIGCVVNGISGSGRRYGYGYGYKYGYGYRYGYGYGYKKRGYGGNG</sequence>
<keyword evidence="3" id="KW-0418">Kinase</keyword>
<keyword evidence="6" id="KW-0812">Transmembrane</keyword>
<dbReference type="InterPro" id="IPR025669">
    <property type="entry name" value="AAA_dom"/>
</dbReference>
<evidence type="ECO:0000256" key="6">
    <source>
        <dbReference type="SAM" id="Phobius"/>
    </source>
</evidence>
<dbReference type="InterPro" id="IPR005702">
    <property type="entry name" value="Wzc-like_C"/>
</dbReference>
<evidence type="ECO:0000256" key="2">
    <source>
        <dbReference type="ARBA" id="ARBA00022741"/>
    </source>
</evidence>
<keyword evidence="6" id="KW-0472">Membrane</keyword>
<evidence type="ECO:0000313" key="9">
    <source>
        <dbReference type="Proteomes" id="UP000017938"/>
    </source>
</evidence>
<dbReference type="Pfam" id="PF13614">
    <property type="entry name" value="AAA_31"/>
    <property type="match status" value="1"/>
</dbReference>
<evidence type="ECO:0000259" key="7">
    <source>
        <dbReference type="Pfam" id="PF13614"/>
    </source>
</evidence>
<dbReference type="PANTHER" id="PTHR32309">
    <property type="entry name" value="TYROSINE-PROTEIN KINASE"/>
    <property type="match status" value="1"/>
</dbReference>
<dbReference type="InterPro" id="IPR050445">
    <property type="entry name" value="Bact_polysacc_biosynth/exp"/>
</dbReference>
<evidence type="ECO:0000256" key="3">
    <source>
        <dbReference type="ARBA" id="ARBA00022777"/>
    </source>
</evidence>
<dbReference type="PANTHER" id="PTHR32309:SF31">
    <property type="entry name" value="CAPSULAR EXOPOLYSACCHARIDE FAMILY"/>
    <property type="match status" value="1"/>
</dbReference>
<gene>
    <name evidence="8" type="ORF">BN580_02020</name>
</gene>
<keyword evidence="5" id="KW-0829">Tyrosine-protein kinase</keyword>
<keyword evidence="4" id="KW-0067">ATP-binding</keyword>